<organism evidence="2 3">
    <name type="scientific">Pseudonaja textilis</name>
    <name type="common">Eastern brown snake</name>
    <dbReference type="NCBI Taxonomy" id="8673"/>
    <lineage>
        <taxon>Eukaryota</taxon>
        <taxon>Metazoa</taxon>
        <taxon>Chordata</taxon>
        <taxon>Craniata</taxon>
        <taxon>Vertebrata</taxon>
        <taxon>Euteleostomi</taxon>
        <taxon>Lepidosauria</taxon>
        <taxon>Squamata</taxon>
        <taxon>Bifurcata</taxon>
        <taxon>Unidentata</taxon>
        <taxon>Episquamata</taxon>
        <taxon>Toxicofera</taxon>
        <taxon>Serpentes</taxon>
        <taxon>Colubroidea</taxon>
        <taxon>Elapidae</taxon>
        <taxon>Hydrophiinae</taxon>
        <taxon>Pseudonaja</taxon>
    </lineage>
</organism>
<reference evidence="2" key="2">
    <citation type="submission" date="2025-09" db="UniProtKB">
        <authorList>
            <consortium name="Ensembl"/>
        </authorList>
    </citation>
    <scope>IDENTIFICATION</scope>
</reference>
<dbReference type="OMA" id="DNNENPH"/>
<dbReference type="AlphaFoldDB" id="A0A670YY37"/>
<dbReference type="Ensembl" id="ENSPTXT00000017235.1">
    <property type="protein sequence ID" value="ENSPTXP00000016722.1"/>
    <property type="gene ID" value="ENSPTXG00000011538.1"/>
</dbReference>
<dbReference type="Proteomes" id="UP000472273">
    <property type="component" value="Unplaced"/>
</dbReference>
<dbReference type="GeneTree" id="ENSGT00960000189084"/>
<protein>
    <submittedName>
        <fullName evidence="2">Uncharacterized protein</fullName>
    </submittedName>
</protein>
<proteinExistence type="predicted"/>
<evidence type="ECO:0000313" key="3">
    <source>
        <dbReference type="Proteomes" id="UP000472273"/>
    </source>
</evidence>
<keyword evidence="3" id="KW-1185">Reference proteome</keyword>
<reference evidence="2" key="1">
    <citation type="submission" date="2025-08" db="UniProtKB">
        <authorList>
            <consortium name="Ensembl"/>
        </authorList>
    </citation>
    <scope>IDENTIFICATION</scope>
</reference>
<sequence length="132" mass="14128">RGSGPSFQHLSAHLEVLGVHVQLLAVQLAQLGEGVLDAVQVLDGLPEGGQHLLPVGLDLGVRMGRGSPRGPHPPARPPRPELLLPEGGPADFGHVHLAPKAGDQLLLFGRPVHHAGCRRRERSEGYWRERGS</sequence>
<evidence type="ECO:0000256" key="1">
    <source>
        <dbReference type="SAM" id="MobiDB-lite"/>
    </source>
</evidence>
<name>A0A670YY37_PSETE</name>
<evidence type="ECO:0000313" key="2">
    <source>
        <dbReference type="Ensembl" id="ENSPTXP00000016722.1"/>
    </source>
</evidence>
<accession>A0A670YY37</accession>
<feature type="region of interest" description="Disordered" evidence="1">
    <location>
        <begin position="63"/>
        <end position="95"/>
    </location>
</feature>